<organism evidence="1 2">
    <name type="scientific">Owenia fusiformis</name>
    <name type="common">Polychaete worm</name>
    <dbReference type="NCBI Taxonomy" id="6347"/>
    <lineage>
        <taxon>Eukaryota</taxon>
        <taxon>Metazoa</taxon>
        <taxon>Spiralia</taxon>
        <taxon>Lophotrochozoa</taxon>
        <taxon>Annelida</taxon>
        <taxon>Polychaeta</taxon>
        <taxon>Sedentaria</taxon>
        <taxon>Canalipalpata</taxon>
        <taxon>Sabellida</taxon>
        <taxon>Oweniida</taxon>
        <taxon>Oweniidae</taxon>
        <taxon>Owenia</taxon>
    </lineage>
</organism>
<dbReference type="EMBL" id="CAIIXF020000011">
    <property type="protein sequence ID" value="CAH1799162.1"/>
    <property type="molecule type" value="Genomic_DNA"/>
</dbReference>
<gene>
    <name evidence="1" type="ORF">OFUS_LOCUS23206</name>
</gene>
<keyword evidence="2" id="KW-1185">Reference proteome</keyword>
<evidence type="ECO:0000313" key="1">
    <source>
        <dbReference type="EMBL" id="CAH1799162.1"/>
    </source>
</evidence>
<evidence type="ECO:0000313" key="2">
    <source>
        <dbReference type="Proteomes" id="UP000749559"/>
    </source>
</evidence>
<name>A0A8S4Q0E3_OWEFU</name>
<dbReference type="AlphaFoldDB" id="A0A8S4Q0E3"/>
<reference evidence="1" key="1">
    <citation type="submission" date="2022-03" db="EMBL/GenBank/DDBJ databases">
        <authorList>
            <person name="Martin C."/>
        </authorList>
    </citation>
    <scope>NUCLEOTIDE SEQUENCE</scope>
</reference>
<proteinExistence type="predicted"/>
<protein>
    <submittedName>
        <fullName evidence="1">Uncharacterized protein</fullName>
    </submittedName>
</protein>
<dbReference type="Proteomes" id="UP000749559">
    <property type="component" value="Unassembled WGS sequence"/>
</dbReference>
<comment type="caution">
    <text evidence="1">The sequence shown here is derived from an EMBL/GenBank/DDBJ whole genome shotgun (WGS) entry which is preliminary data.</text>
</comment>
<sequence length="288" mass="31767">MLNDIALICAPSHPQTLTIPFPILFFQECRTTIMRRNNKGAIICEEKFPTWKLLKAHVKVCRARVKLMKKSPQLQQSPVVRVARLAEPPAPTTEAASPAPSTEVEPPAVVRVARIAEPPAPTTQTLVPESLPVKLAYFEGQSVPATIVSPHVDVTVTLPKRKVVFQERGVVTGELLHQFEGTLAQTPEKPPTSAASDSPNRVVGMTHLMVCGPAKKRRRRKRRRTAMKEGSSEVVPLMSLEVVLPEKVVGALSPDELDRYKLSQGERVSKADSVDHFIFTPPESMDEL</sequence>
<accession>A0A8S4Q0E3</accession>